<evidence type="ECO:0000313" key="3">
    <source>
        <dbReference type="EMBL" id="EFX69511.1"/>
    </source>
</evidence>
<dbReference type="Gene3D" id="2.40.50.140">
    <property type="entry name" value="Nucleic acid-binding proteins"/>
    <property type="match status" value="1"/>
</dbReference>
<accession>E9HFD2</accession>
<dbReference type="Pfam" id="PF01331">
    <property type="entry name" value="mRNA_cap_enzyme"/>
    <property type="match status" value="1"/>
</dbReference>
<comment type="catalytic activity">
    <reaction evidence="1">
        <text>a 5'-end diphospho-ribonucleoside in mRNA + GTP + H(+) = a 5'-end (5'-triphosphoguanosine)-ribonucleoside in mRNA + diphosphate</text>
        <dbReference type="Rhea" id="RHEA:67012"/>
        <dbReference type="Rhea" id="RHEA-COMP:17165"/>
        <dbReference type="Rhea" id="RHEA-COMP:17166"/>
        <dbReference type="ChEBI" id="CHEBI:15378"/>
        <dbReference type="ChEBI" id="CHEBI:33019"/>
        <dbReference type="ChEBI" id="CHEBI:37565"/>
        <dbReference type="ChEBI" id="CHEBI:167616"/>
        <dbReference type="ChEBI" id="CHEBI:167617"/>
        <dbReference type="EC" id="2.7.7.50"/>
    </reaction>
    <physiologicalReaction direction="left-to-right" evidence="1">
        <dbReference type="Rhea" id="RHEA:67013"/>
    </physiologicalReaction>
</comment>
<evidence type="ECO:0000313" key="4">
    <source>
        <dbReference type="Proteomes" id="UP000000305"/>
    </source>
</evidence>
<dbReference type="PhylomeDB" id="E9HFD2"/>
<dbReference type="EMBL" id="GL732635">
    <property type="protein sequence ID" value="EFX69511.1"/>
    <property type="molecule type" value="Genomic_DNA"/>
</dbReference>
<feature type="domain" description="mRNA capping enzyme adenylation" evidence="2">
    <location>
        <begin position="3"/>
        <end position="199"/>
    </location>
</feature>
<gene>
    <name evidence="3" type="ORF">DAPPUDRAFT_329003</name>
</gene>
<dbReference type="GO" id="GO:0005524">
    <property type="term" value="F:ATP binding"/>
    <property type="evidence" value="ECO:0007669"/>
    <property type="project" value="InterPro"/>
</dbReference>
<proteinExistence type="predicted"/>
<organism evidence="3 4">
    <name type="scientific">Daphnia pulex</name>
    <name type="common">Water flea</name>
    <dbReference type="NCBI Taxonomy" id="6669"/>
    <lineage>
        <taxon>Eukaryota</taxon>
        <taxon>Metazoa</taxon>
        <taxon>Ecdysozoa</taxon>
        <taxon>Arthropoda</taxon>
        <taxon>Crustacea</taxon>
        <taxon>Branchiopoda</taxon>
        <taxon>Diplostraca</taxon>
        <taxon>Cladocera</taxon>
        <taxon>Anomopoda</taxon>
        <taxon>Daphniidae</taxon>
        <taxon>Daphnia</taxon>
    </lineage>
</organism>
<evidence type="ECO:0000259" key="2">
    <source>
        <dbReference type="Pfam" id="PF01331"/>
    </source>
</evidence>
<dbReference type="SUPFAM" id="SSF56091">
    <property type="entry name" value="DNA ligase/mRNA capping enzyme, catalytic domain"/>
    <property type="match status" value="1"/>
</dbReference>
<dbReference type="HOGENOM" id="CLU_021710_1_0_1"/>
<sequence>MWPVSLSTKNVQSLASKPYVVGPKPEPKPSGPRFLLYIDSSGDIFLENMTQHIFLVDEDHAIKIETSDGRPITDTVLDGIITREKSINDASSCNGKETTRKLTFVILDAIRCNGNDLTGLNILERIAFVREEILIPSCAGVKKNEAFDLDIVKYEEAYQTENYLSDEYAQRFKYPFRSLMFCPRAKGYKCGTNYDVFQWQEKDIQECSFRLKIPKGIKDLKIAELHAGGPNLSEIKYDTIRLTEEIKTLDGCIIDCRYFEHQWIFIKQRHTTAIIPMEGAQLWRKWQRLKNPFLVIFS</sequence>
<evidence type="ECO:0000256" key="1">
    <source>
        <dbReference type="ARBA" id="ARBA00044624"/>
    </source>
</evidence>
<dbReference type="AlphaFoldDB" id="E9HFD2"/>
<dbReference type="OrthoDB" id="200924at2759"/>
<reference evidence="3 4" key="1">
    <citation type="journal article" date="2011" name="Science">
        <title>The ecoresponsive genome of Daphnia pulex.</title>
        <authorList>
            <person name="Colbourne J.K."/>
            <person name="Pfrender M.E."/>
            <person name="Gilbert D."/>
            <person name="Thomas W.K."/>
            <person name="Tucker A."/>
            <person name="Oakley T.H."/>
            <person name="Tokishita S."/>
            <person name="Aerts A."/>
            <person name="Arnold G.J."/>
            <person name="Basu M.K."/>
            <person name="Bauer D.J."/>
            <person name="Caceres C.E."/>
            <person name="Carmel L."/>
            <person name="Casola C."/>
            <person name="Choi J.H."/>
            <person name="Detter J.C."/>
            <person name="Dong Q."/>
            <person name="Dusheyko S."/>
            <person name="Eads B.D."/>
            <person name="Frohlich T."/>
            <person name="Geiler-Samerotte K.A."/>
            <person name="Gerlach D."/>
            <person name="Hatcher P."/>
            <person name="Jogdeo S."/>
            <person name="Krijgsveld J."/>
            <person name="Kriventseva E.V."/>
            <person name="Kultz D."/>
            <person name="Laforsch C."/>
            <person name="Lindquist E."/>
            <person name="Lopez J."/>
            <person name="Manak J.R."/>
            <person name="Muller J."/>
            <person name="Pangilinan J."/>
            <person name="Patwardhan R.P."/>
            <person name="Pitluck S."/>
            <person name="Pritham E.J."/>
            <person name="Rechtsteiner A."/>
            <person name="Rho M."/>
            <person name="Rogozin I.B."/>
            <person name="Sakarya O."/>
            <person name="Salamov A."/>
            <person name="Schaack S."/>
            <person name="Shapiro H."/>
            <person name="Shiga Y."/>
            <person name="Skalitzky C."/>
            <person name="Smith Z."/>
            <person name="Souvorov A."/>
            <person name="Sung W."/>
            <person name="Tang Z."/>
            <person name="Tsuchiya D."/>
            <person name="Tu H."/>
            <person name="Vos H."/>
            <person name="Wang M."/>
            <person name="Wolf Y.I."/>
            <person name="Yamagata H."/>
            <person name="Yamada T."/>
            <person name="Ye Y."/>
            <person name="Shaw J.R."/>
            <person name="Andrews J."/>
            <person name="Crease T.J."/>
            <person name="Tang H."/>
            <person name="Lucas S.M."/>
            <person name="Robertson H.M."/>
            <person name="Bork P."/>
            <person name="Koonin E.V."/>
            <person name="Zdobnov E.M."/>
            <person name="Grigoriev I.V."/>
            <person name="Lynch M."/>
            <person name="Boore J.L."/>
        </authorList>
    </citation>
    <scope>NUCLEOTIDE SEQUENCE [LARGE SCALE GENOMIC DNA]</scope>
</reference>
<dbReference type="InterPro" id="IPR051029">
    <property type="entry name" value="mRNA_Capping_Enz/RNA_Phosphat"/>
</dbReference>
<dbReference type="GO" id="GO:0004484">
    <property type="term" value="F:mRNA guanylyltransferase activity"/>
    <property type="evidence" value="ECO:0000318"/>
    <property type="project" value="GO_Central"/>
</dbReference>
<keyword evidence="4" id="KW-1185">Reference proteome</keyword>
<dbReference type="InParanoid" id="E9HFD2"/>
<protein>
    <recommendedName>
        <fullName evidence="2">mRNA capping enzyme adenylation domain-containing protein</fullName>
    </recommendedName>
</protein>
<dbReference type="PANTHER" id="PTHR10367">
    <property type="entry name" value="MRNA-CAPPING ENZYME"/>
    <property type="match status" value="1"/>
</dbReference>
<dbReference type="Proteomes" id="UP000000305">
    <property type="component" value="Unassembled WGS sequence"/>
</dbReference>
<dbReference type="InterPro" id="IPR001339">
    <property type="entry name" value="mRNA_cap_enzyme_adenylation"/>
</dbReference>
<dbReference type="Gene3D" id="3.30.1490.430">
    <property type="match status" value="1"/>
</dbReference>
<dbReference type="KEGG" id="dpx:DAPPUDRAFT_329003"/>
<name>E9HFD2_DAPPU</name>
<dbReference type="eggNOG" id="KOG2386">
    <property type="taxonomic scope" value="Eukaryota"/>
</dbReference>
<dbReference type="STRING" id="6669.E9HFD2"/>
<dbReference type="InterPro" id="IPR012340">
    <property type="entry name" value="NA-bd_OB-fold"/>
</dbReference>
<dbReference type="GO" id="GO:0006370">
    <property type="term" value="P:7-methylguanosine mRNA capping"/>
    <property type="evidence" value="ECO:0000318"/>
    <property type="project" value="GO_Central"/>
</dbReference>
<dbReference type="Gene3D" id="3.30.470.30">
    <property type="entry name" value="DNA ligase/mRNA capping enzyme"/>
    <property type="match status" value="1"/>
</dbReference>
<dbReference type="FunFam" id="3.30.470.30:FF:000053">
    <property type="entry name" value="Uncharacterized protein"/>
    <property type="match status" value="1"/>
</dbReference>
<dbReference type="PANTHER" id="PTHR10367:SF17">
    <property type="entry name" value="MRNA-CAPPING ENZYME"/>
    <property type="match status" value="1"/>
</dbReference>